<dbReference type="AlphaFoldDB" id="A0A1G5S2N9"/>
<evidence type="ECO:0000256" key="3">
    <source>
        <dbReference type="ARBA" id="ARBA00022759"/>
    </source>
</evidence>
<proteinExistence type="inferred from homology"/>
<dbReference type="InterPro" id="IPR014721">
    <property type="entry name" value="Ribsml_uS5_D2-typ_fold_subgr"/>
</dbReference>
<dbReference type="RefSeq" id="WP_028247155.1">
    <property type="nucleotide sequence ID" value="NZ_FMWK01000015.1"/>
</dbReference>
<comment type="similarity">
    <text evidence="6">Belongs to the RnpA family.</text>
</comment>
<gene>
    <name evidence="6" type="primary">rnpA</name>
    <name evidence="8" type="ORF">SAMN02910350_02395</name>
</gene>
<keyword evidence="2 6" id="KW-0540">Nuclease</keyword>
<comment type="subunit">
    <text evidence="6">Consists of a catalytic RNA component (M1 or rnpB) and a protein subunit.</text>
</comment>
<keyword evidence="4 6" id="KW-0378">Hydrolase</keyword>
<comment type="catalytic activity">
    <reaction evidence="6">
        <text>Endonucleolytic cleavage of RNA, removing 5'-extranucleotides from tRNA precursor.</text>
        <dbReference type="EC" id="3.1.26.5"/>
    </reaction>
</comment>
<evidence type="ECO:0000256" key="4">
    <source>
        <dbReference type="ARBA" id="ARBA00022801"/>
    </source>
</evidence>
<dbReference type="GO" id="GO:0000049">
    <property type="term" value="F:tRNA binding"/>
    <property type="evidence" value="ECO:0007669"/>
    <property type="project" value="UniProtKB-UniRule"/>
</dbReference>
<protein>
    <recommendedName>
        <fullName evidence="6 7">Ribonuclease P protein component</fullName>
        <shortName evidence="6">RNase P protein</shortName>
        <shortName evidence="6">RNaseP protein</shortName>
        <ecNumber evidence="6 7">3.1.26.5</ecNumber>
    </recommendedName>
    <alternativeName>
        <fullName evidence="6">Protein C5</fullName>
    </alternativeName>
</protein>
<dbReference type="NCBIfam" id="TIGR00188">
    <property type="entry name" value="rnpA"/>
    <property type="match status" value="1"/>
</dbReference>
<dbReference type="GO" id="GO:0042781">
    <property type="term" value="F:3'-tRNA processing endoribonuclease activity"/>
    <property type="evidence" value="ECO:0007669"/>
    <property type="project" value="TreeGrafter"/>
</dbReference>
<dbReference type="EMBL" id="FMWK01000015">
    <property type="protein sequence ID" value="SCZ80634.1"/>
    <property type="molecule type" value="Genomic_DNA"/>
</dbReference>
<accession>A0A1G5S2N9</accession>
<dbReference type="GO" id="GO:0030677">
    <property type="term" value="C:ribonuclease P complex"/>
    <property type="evidence" value="ECO:0007669"/>
    <property type="project" value="TreeGrafter"/>
</dbReference>
<dbReference type="Proteomes" id="UP000199428">
    <property type="component" value="Unassembled WGS sequence"/>
</dbReference>
<dbReference type="EC" id="3.1.26.5" evidence="6 7"/>
<keyword evidence="5 6" id="KW-0694">RNA-binding</keyword>
<evidence type="ECO:0000256" key="1">
    <source>
        <dbReference type="ARBA" id="ARBA00022694"/>
    </source>
</evidence>
<organism evidence="8 9">
    <name type="scientific">Pseudobutyrivibrio xylanivorans</name>
    <dbReference type="NCBI Taxonomy" id="185007"/>
    <lineage>
        <taxon>Bacteria</taxon>
        <taxon>Bacillati</taxon>
        <taxon>Bacillota</taxon>
        <taxon>Clostridia</taxon>
        <taxon>Lachnospirales</taxon>
        <taxon>Lachnospiraceae</taxon>
        <taxon>Pseudobutyrivibrio</taxon>
    </lineage>
</organism>
<comment type="function">
    <text evidence="6">RNaseP catalyzes the removal of the 5'-leader sequence from pre-tRNA to produce the mature 5'-terminus. It can also cleave other RNA substrates such as 4.5S RNA. The protein component plays an auxiliary but essential role in vivo by binding to the 5'-leader sequence and broadening the substrate specificity of the ribozyme.</text>
</comment>
<dbReference type="InterPro" id="IPR020568">
    <property type="entry name" value="Ribosomal_Su5_D2-typ_SF"/>
</dbReference>
<evidence type="ECO:0000313" key="8">
    <source>
        <dbReference type="EMBL" id="SCZ80634.1"/>
    </source>
</evidence>
<evidence type="ECO:0000256" key="7">
    <source>
        <dbReference type="NCBIfam" id="TIGR00188"/>
    </source>
</evidence>
<evidence type="ECO:0000256" key="2">
    <source>
        <dbReference type="ARBA" id="ARBA00022722"/>
    </source>
</evidence>
<dbReference type="Gene3D" id="3.30.230.10">
    <property type="match status" value="1"/>
</dbReference>
<dbReference type="InterPro" id="IPR000100">
    <property type="entry name" value="RNase_P"/>
</dbReference>
<name>A0A1G5S2N9_PSEXY</name>
<dbReference type="HAMAP" id="MF_00227">
    <property type="entry name" value="RNase_P"/>
    <property type="match status" value="1"/>
</dbReference>
<keyword evidence="3 6" id="KW-0255">Endonuclease</keyword>
<evidence type="ECO:0000313" key="9">
    <source>
        <dbReference type="Proteomes" id="UP000199428"/>
    </source>
</evidence>
<evidence type="ECO:0000256" key="5">
    <source>
        <dbReference type="ARBA" id="ARBA00022884"/>
    </source>
</evidence>
<dbReference type="Pfam" id="PF00825">
    <property type="entry name" value="Ribonuclease_P"/>
    <property type="match status" value="1"/>
</dbReference>
<reference evidence="8 9" key="1">
    <citation type="submission" date="2016-10" db="EMBL/GenBank/DDBJ databases">
        <authorList>
            <person name="de Groot N.N."/>
        </authorList>
    </citation>
    <scope>NUCLEOTIDE SEQUENCE [LARGE SCALE GENOMIC DNA]</scope>
    <source>
        <strain evidence="8 9">DSM 10317</strain>
    </source>
</reference>
<dbReference type="SUPFAM" id="SSF54211">
    <property type="entry name" value="Ribosomal protein S5 domain 2-like"/>
    <property type="match status" value="1"/>
</dbReference>
<dbReference type="PANTHER" id="PTHR33992">
    <property type="entry name" value="RIBONUCLEASE P PROTEIN COMPONENT"/>
    <property type="match status" value="1"/>
</dbReference>
<evidence type="ECO:0000256" key="6">
    <source>
        <dbReference type="HAMAP-Rule" id="MF_00227"/>
    </source>
</evidence>
<dbReference type="GO" id="GO:0004526">
    <property type="term" value="F:ribonuclease P activity"/>
    <property type="evidence" value="ECO:0007669"/>
    <property type="project" value="UniProtKB-UniRule"/>
</dbReference>
<dbReference type="PANTHER" id="PTHR33992:SF1">
    <property type="entry name" value="RIBONUCLEASE P PROTEIN COMPONENT"/>
    <property type="match status" value="1"/>
</dbReference>
<sequence>MEFSESLKKNKDFTLVYRRGVSKANRQLVMYIYHNNTDRNRIGISVSKKVGNSVVRHHLTRLIRESYRLNEEMFNSGLDIVVVVREAAASANFDEIQKSLLHLANLHKVTRK</sequence>
<dbReference type="GO" id="GO:0001682">
    <property type="term" value="P:tRNA 5'-leader removal"/>
    <property type="evidence" value="ECO:0007669"/>
    <property type="project" value="UniProtKB-UniRule"/>
</dbReference>
<keyword evidence="1 6" id="KW-0819">tRNA processing</keyword>